<feature type="transmembrane region" description="Helical" evidence="1">
    <location>
        <begin position="158"/>
        <end position="177"/>
    </location>
</feature>
<dbReference type="CDD" id="cd16935">
    <property type="entry name" value="HATPase_AgrC-ComD-like"/>
    <property type="match status" value="1"/>
</dbReference>
<evidence type="ECO:0000256" key="1">
    <source>
        <dbReference type="SAM" id="Phobius"/>
    </source>
</evidence>
<feature type="transmembrane region" description="Helical" evidence="1">
    <location>
        <begin position="197"/>
        <end position="216"/>
    </location>
</feature>
<name>A0AB73TA73_9FIRM</name>
<evidence type="ECO:0000313" key="3">
    <source>
        <dbReference type="EMBL" id="PWJ79172.1"/>
    </source>
</evidence>
<dbReference type="Proteomes" id="UP000245412">
    <property type="component" value="Unassembled WGS sequence"/>
</dbReference>
<reference evidence="3 4" key="1">
    <citation type="submission" date="2018-05" db="EMBL/GenBank/DDBJ databases">
        <authorList>
            <person name="Goeker M."/>
            <person name="Huntemann M."/>
            <person name="Clum A."/>
            <person name="Pillay M."/>
            <person name="Palaniappan K."/>
            <person name="Varghese N."/>
            <person name="Mikhailova N."/>
            <person name="Stamatis D."/>
            <person name="Reddy T."/>
            <person name="Daum C."/>
            <person name="Shapiro N."/>
            <person name="Ivanova N."/>
            <person name="Kyrpides N."/>
            <person name="Woyke T."/>
        </authorList>
    </citation>
    <scope>NUCLEOTIDE SEQUENCE [LARGE SCALE GENOMIC DNA]</scope>
    <source>
        <strain evidence="3 4">DSM 26524</strain>
    </source>
</reference>
<accession>A0AB73TA73</accession>
<dbReference type="AlphaFoldDB" id="A0AB73TA73"/>
<feature type="domain" description="Sensor histidine kinase NatK-like C-terminal" evidence="2">
    <location>
        <begin position="324"/>
        <end position="428"/>
    </location>
</feature>
<dbReference type="Pfam" id="PF14501">
    <property type="entry name" value="HATPase_c_5"/>
    <property type="match status" value="1"/>
</dbReference>
<dbReference type="SUPFAM" id="SSF55874">
    <property type="entry name" value="ATPase domain of HSP90 chaperone/DNA topoisomerase II/histidine kinase"/>
    <property type="match status" value="1"/>
</dbReference>
<feature type="transmembrane region" description="Helical" evidence="1">
    <location>
        <begin position="128"/>
        <end position="146"/>
    </location>
</feature>
<organism evidence="3 4">
    <name type="scientific">Murimonas intestini</name>
    <dbReference type="NCBI Taxonomy" id="1337051"/>
    <lineage>
        <taxon>Bacteria</taxon>
        <taxon>Bacillati</taxon>
        <taxon>Bacillota</taxon>
        <taxon>Clostridia</taxon>
        <taxon>Lachnospirales</taxon>
        <taxon>Lachnospiraceae</taxon>
        <taxon>Murimonas</taxon>
    </lineage>
</organism>
<dbReference type="PANTHER" id="PTHR40448:SF1">
    <property type="entry name" value="TWO-COMPONENT SENSOR HISTIDINE KINASE"/>
    <property type="match status" value="1"/>
</dbReference>
<proteinExistence type="predicted"/>
<evidence type="ECO:0000259" key="2">
    <source>
        <dbReference type="Pfam" id="PF14501"/>
    </source>
</evidence>
<dbReference type="InterPro" id="IPR036890">
    <property type="entry name" value="HATPase_C_sf"/>
</dbReference>
<feature type="transmembrane region" description="Helical" evidence="1">
    <location>
        <begin position="37"/>
        <end position="56"/>
    </location>
</feature>
<keyword evidence="4" id="KW-1185">Reference proteome</keyword>
<dbReference type="InterPro" id="IPR032834">
    <property type="entry name" value="NatK-like_C"/>
</dbReference>
<feature type="transmembrane region" description="Helical" evidence="1">
    <location>
        <begin position="12"/>
        <end position="30"/>
    </location>
</feature>
<sequence>MTLYQNIESFFVDYGYTLEMFLAILLFACYMERKERFMIRLAGSYCMVLAYTILFHKTAGHQDVWMELLFYILMNLILYLVLKVCFCESGWSRLFVLIGADATQHMAFRIYSVILSFMGIGYEGIWSALLNACIIAIVYLTVFMIFRKQLVDIKEHVYAGRANIILGMAVFAVAFLIFQFEEKYEFMQTNPELNLLFASYAILAAAFLLALLYGVFQSRKMTDEMAMLEEVIDRQKFQYQLMKENIDHVNIKCHDMKQQISMFENRIDREALQEIKSIIHVYDTTFKTENEVLDIFLQEKLLQCEREQIRMDCIVDGKCVDFIRPADLYTLVGNAIDNAVEAVRKIENPEKRIISLSVRKSMNMVLIHVDNEYVGDIMMQNGLPVSAKGDPLNHGFGMRSMNLIAEKYNGTLSVVLKDHIFNINILIPVSEKSPSA</sequence>
<keyword evidence="1" id="KW-1133">Transmembrane helix</keyword>
<dbReference type="RefSeq" id="WP_257524904.1">
    <property type="nucleotide sequence ID" value="NZ_JANKBJ010000001.1"/>
</dbReference>
<evidence type="ECO:0000313" key="4">
    <source>
        <dbReference type="Proteomes" id="UP000245412"/>
    </source>
</evidence>
<gene>
    <name evidence="3" type="ORF">C7383_101549</name>
</gene>
<protein>
    <submittedName>
        <fullName evidence="3">GHKL domain-containing protein</fullName>
    </submittedName>
</protein>
<dbReference type="GO" id="GO:0042802">
    <property type="term" value="F:identical protein binding"/>
    <property type="evidence" value="ECO:0007669"/>
    <property type="project" value="TreeGrafter"/>
</dbReference>
<feature type="transmembrane region" description="Helical" evidence="1">
    <location>
        <begin position="68"/>
        <end position="86"/>
    </location>
</feature>
<dbReference type="PANTHER" id="PTHR40448">
    <property type="entry name" value="TWO-COMPONENT SENSOR HISTIDINE KINASE"/>
    <property type="match status" value="1"/>
</dbReference>
<keyword evidence="1" id="KW-0472">Membrane</keyword>
<dbReference type="Gene3D" id="3.30.565.10">
    <property type="entry name" value="Histidine kinase-like ATPase, C-terminal domain"/>
    <property type="match status" value="1"/>
</dbReference>
<keyword evidence="1" id="KW-0812">Transmembrane</keyword>
<dbReference type="EMBL" id="QGGY01000001">
    <property type="protein sequence ID" value="PWJ79172.1"/>
    <property type="molecule type" value="Genomic_DNA"/>
</dbReference>
<comment type="caution">
    <text evidence="3">The sequence shown here is derived from an EMBL/GenBank/DDBJ whole genome shotgun (WGS) entry which is preliminary data.</text>
</comment>